<name>A0ABZ0PQ40_9PROT</name>
<reference evidence="2 3" key="1">
    <citation type="submission" date="2023-11" db="EMBL/GenBank/DDBJ databases">
        <title>Arctic aerobic anoxygenic photoheterotroph Sediminicoccus rosea KRV36 adapts its photosynthesis to long days of polar summer.</title>
        <authorList>
            <person name="Tomasch J."/>
            <person name="Kopejtka K."/>
            <person name="Bily T."/>
            <person name="Gardiner A.T."/>
            <person name="Gardian Z."/>
            <person name="Shivaramu S."/>
            <person name="Koblizek M."/>
            <person name="Engelhardt F."/>
            <person name="Kaftan D."/>
        </authorList>
    </citation>
    <scope>NUCLEOTIDE SEQUENCE [LARGE SCALE GENOMIC DNA]</scope>
    <source>
        <strain evidence="2 3">R-30</strain>
    </source>
</reference>
<evidence type="ECO:0000313" key="3">
    <source>
        <dbReference type="Proteomes" id="UP001305521"/>
    </source>
</evidence>
<proteinExistence type="predicted"/>
<dbReference type="InterPro" id="IPR006680">
    <property type="entry name" value="Amidohydro-rel"/>
</dbReference>
<evidence type="ECO:0000259" key="1">
    <source>
        <dbReference type="Pfam" id="PF04909"/>
    </source>
</evidence>
<dbReference type="Pfam" id="PF04909">
    <property type="entry name" value="Amidohydro_2"/>
    <property type="match status" value="1"/>
</dbReference>
<dbReference type="SUPFAM" id="SSF51556">
    <property type="entry name" value="Metallo-dependent hydrolases"/>
    <property type="match status" value="1"/>
</dbReference>
<organism evidence="2 3">
    <name type="scientific">Sediminicoccus rosea</name>
    <dbReference type="NCBI Taxonomy" id="1225128"/>
    <lineage>
        <taxon>Bacteria</taxon>
        <taxon>Pseudomonadati</taxon>
        <taxon>Pseudomonadota</taxon>
        <taxon>Alphaproteobacteria</taxon>
        <taxon>Acetobacterales</taxon>
        <taxon>Roseomonadaceae</taxon>
        <taxon>Sediminicoccus</taxon>
    </lineage>
</organism>
<evidence type="ECO:0000313" key="2">
    <source>
        <dbReference type="EMBL" id="WPB87291.1"/>
    </source>
</evidence>
<dbReference type="Gene3D" id="3.20.20.140">
    <property type="entry name" value="Metal-dependent hydrolases"/>
    <property type="match status" value="1"/>
</dbReference>
<sequence length="293" mass="31823">MDLTFTCAPAHAVTNPPRQRAPEGSCDSHFHIFGPYDRFPMSATRPYTPPPALIGHYLDMARTLGLTRRVVVQASVYGTDNAVTMDAVAQFGQDKARAIVVVDEHASGAELRRLADAGAVGVRFNAVSGNGTPVEQLESLARRVADLGWHIQLYMKGDVLAALAPRLAALPVPLVLDHMAGVDAAQGPDGAHLAAALRLMEDGRVHVKLCGYRASRPPYADLAPIARRFVAAAPERCVWGTDWPHTQFATPAQMLDDGLLLDWLFDWVPEEAARHRILVENPAALYGFGQQPR</sequence>
<dbReference type="PANTHER" id="PTHR35563:SF2">
    <property type="entry name" value="BARREL METAL-DEPENDENT HYDROLASE, PUTATIVE (AFU_ORTHOLOGUE AFUA_1G16240)-RELATED"/>
    <property type="match status" value="1"/>
</dbReference>
<gene>
    <name evidence="2" type="ORF">R9Z33_10495</name>
</gene>
<dbReference type="EMBL" id="CP137852">
    <property type="protein sequence ID" value="WPB87291.1"/>
    <property type="molecule type" value="Genomic_DNA"/>
</dbReference>
<accession>A0ABZ0PQ40</accession>
<dbReference type="RefSeq" id="WP_318651244.1">
    <property type="nucleotide sequence ID" value="NZ_CP137852.1"/>
</dbReference>
<dbReference type="InterPro" id="IPR032466">
    <property type="entry name" value="Metal_Hydrolase"/>
</dbReference>
<keyword evidence="3" id="KW-1185">Reference proteome</keyword>
<feature type="domain" description="Amidohydrolase-related" evidence="1">
    <location>
        <begin position="26"/>
        <end position="288"/>
    </location>
</feature>
<protein>
    <submittedName>
        <fullName evidence="2">Amidohydrolase family protein</fullName>
    </submittedName>
</protein>
<dbReference type="PANTHER" id="PTHR35563">
    <property type="entry name" value="BARREL METAL-DEPENDENT HYDROLASE, PUTATIVE (AFU_ORTHOLOGUE AFUA_1G16240)-RELATED"/>
    <property type="match status" value="1"/>
</dbReference>
<dbReference type="Proteomes" id="UP001305521">
    <property type="component" value="Chromosome"/>
</dbReference>
<dbReference type="InterPro" id="IPR052358">
    <property type="entry name" value="Aro_Compnd_Degr_Hydrolases"/>
</dbReference>